<organism evidence="1 2">
    <name type="scientific">Sphingomonas swuensis</name>
    <dbReference type="NCBI Taxonomy" id="977800"/>
    <lineage>
        <taxon>Bacteria</taxon>
        <taxon>Pseudomonadati</taxon>
        <taxon>Pseudomonadota</taxon>
        <taxon>Alphaproteobacteria</taxon>
        <taxon>Sphingomonadales</taxon>
        <taxon>Sphingomonadaceae</taxon>
        <taxon>Sphingomonas</taxon>
    </lineage>
</organism>
<name>A0ABP7SKR0_9SPHN</name>
<evidence type="ECO:0000313" key="1">
    <source>
        <dbReference type="EMBL" id="GAA4013007.1"/>
    </source>
</evidence>
<dbReference type="Proteomes" id="UP001500235">
    <property type="component" value="Unassembled WGS sequence"/>
</dbReference>
<sequence>MIYHLSIAAHDPRRVAAVLAELWRGEVHPFPPIASGSLVVLAGDDRNSLIEVYPHGTELVPAEGDADCISTHNPEASSRSATHAAIATPLSRAEVMEIAAREGWIAKYRKRGGAFGVIELWLENSCMMELLTTDMAGEYLDTMTPAGWRQALEAAAPRA</sequence>
<dbReference type="RefSeq" id="WP_344706175.1">
    <property type="nucleotide sequence ID" value="NZ_BAABBQ010000001.1"/>
</dbReference>
<gene>
    <name evidence="1" type="ORF">GCM10022280_08860</name>
</gene>
<evidence type="ECO:0000313" key="2">
    <source>
        <dbReference type="Proteomes" id="UP001500235"/>
    </source>
</evidence>
<proteinExistence type="predicted"/>
<dbReference type="EMBL" id="BAABBQ010000001">
    <property type="protein sequence ID" value="GAA4013007.1"/>
    <property type="molecule type" value="Genomic_DNA"/>
</dbReference>
<accession>A0ABP7SKR0</accession>
<comment type="caution">
    <text evidence="1">The sequence shown here is derived from an EMBL/GenBank/DDBJ whole genome shotgun (WGS) entry which is preliminary data.</text>
</comment>
<reference evidence="2" key="1">
    <citation type="journal article" date="2019" name="Int. J. Syst. Evol. Microbiol.">
        <title>The Global Catalogue of Microorganisms (GCM) 10K type strain sequencing project: providing services to taxonomists for standard genome sequencing and annotation.</title>
        <authorList>
            <consortium name="The Broad Institute Genomics Platform"/>
            <consortium name="The Broad Institute Genome Sequencing Center for Infectious Disease"/>
            <person name="Wu L."/>
            <person name="Ma J."/>
        </authorList>
    </citation>
    <scope>NUCLEOTIDE SEQUENCE [LARGE SCALE GENOMIC DNA]</scope>
    <source>
        <strain evidence="2">JCM 17563</strain>
    </source>
</reference>
<keyword evidence="2" id="KW-1185">Reference proteome</keyword>
<protein>
    <submittedName>
        <fullName evidence="1">Uncharacterized protein</fullName>
    </submittedName>
</protein>